<keyword evidence="3" id="KW-1185">Reference proteome</keyword>
<evidence type="ECO:0000313" key="2">
    <source>
        <dbReference type="EMBL" id="KAK7256404.1"/>
    </source>
</evidence>
<evidence type="ECO:0000259" key="1">
    <source>
        <dbReference type="Pfam" id="PF13966"/>
    </source>
</evidence>
<protein>
    <recommendedName>
        <fullName evidence="1">Reverse transcriptase zinc-binding domain-containing protein</fullName>
    </recommendedName>
</protein>
<sequence length="308" mass="35308">MYALLQPQLDVLLFEIVFPLMCFSDSDQKLWVEDPHECERKAMPLLKTCIVLGRTVGMDFISTAVSLACISFEDSFDTKMQDKYGEDTSTYPGDGCTVRFWSDIWIPKLGILSQYSLLPLTDYDLCKKVQEFILGNGAWNILLLKNILPPSILDHIHATIPPSYNGETDSVAWAHSNDGNFSIKTAYDTISNNLFPTDEMVFKLIWNWRGPQRMRTFMRKVENDILPTNQFRGRRHLTTNTMCPCCGLEEETTIHALHDCLEAVNIWLCFVPGQSKDSFMRLELKQWIIQNLKQPVQDMILINGALLL</sequence>
<proteinExistence type="predicted"/>
<name>A0AAN9HWK3_CROPI</name>
<gene>
    <name evidence="2" type="ORF">RIF29_29849</name>
</gene>
<dbReference type="Proteomes" id="UP001372338">
    <property type="component" value="Unassembled WGS sequence"/>
</dbReference>
<reference evidence="2 3" key="1">
    <citation type="submission" date="2024-01" db="EMBL/GenBank/DDBJ databases">
        <title>The genomes of 5 underutilized Papilionoideae crops provide insights into root nodulation and disease resistanc.</title>
        <authorList>
            <person name="Yuan L."/>
        </authorList>
    </citation>
    <scope>NUCLEOTIDE SEQUENCE [LARGE SCALE GENOMIC DNA]</scope>
    <source>
        <strain evidence="2">ZHUSHIDOU_FW_LH</strain>
        <tissue evidence="2">Leaf</tissue>
    </source>
</reference>
<dbReference type="EMBL" id="JAYWIO010000006">
    <property type="protein sequence ID" value="KAK7256404.1"/>
    <property type="molecule type" value="Genomic_DNA"/>
</dbReference>
<dbReference type="Pfam" id="PF13966">
    <property type="entry name" value="zf-RVT"/>
    <property type="match status" value="1"/>
</dbReference>
<dbReference type="InterPro" id="IPR011989">
    <property type="entry name" value="ARM-like"/>
</dbReference>
<feature type="domain" description="Reverse transcriptase zinc-binding" evidence="1">
    <location>
        <begin position="181"/>
        <end position="267"/>
    </location>
</feature>
<comment type="caution">
    <text evidence="2">The sequence shown here is derived from an EMBL/GenBank/DDBJ whole genome shotgun (WGS) entry which is preliminary data.</text>
</comment>
<dbReference type="AlphaFoldDB" id="A0AAN9HWK3"/>
<organism evidence="2 3">
    <name type="scientific">Crotalaria pallida</name>
    <name type="common">Smooth rattlebox</name>
    <name type="synonym">Crotalaria striata</name>
    <dbReference type="NCBI Taxonomy" id="3830"/>
    <lineage>
        <taxon>Eukaryota</taxon>
        <taxon>Viridiplantae</taxon>
        <taxon>Streptophyta</taxon>
        <taxon>Embryophyta</taxon>
        <taxon>Tracheophyta</taxon>
        <taxon>Spermatophyta</taxon>
        <taxon>Magnoliopsida</taxon>
        <taxon>eudicotyledons</taxon>
        <taxon>Gunneridae</taxon>
        <taxon>Pentapetalae</taxon>
        <taxon>rosids</taxon>
        <taxon>fabids</taxon>
        <taxon>Fabales</taxon>
        <taxon>Fabaceae</taxon>
        <taxon>Papilionoideae</taxon>
        <taxon>50 kb inversion clade</taxon>
        <taxon>genistoids sensu lato</taxon>
        <taxon>core genistoids</taxon>
        <taxon>Crotalarieae</taxon>
        <taxon>Crotalaria</taxon>
    </lineage>
</organism>
<dbReference type="InterPro" id="IPR026960">
    <property type="entry name" value="RVT-Znf"/>
</dbReference>
<accession>A0AAN9HWK3</accession>
<evidence type="ECO:0000313" key="3">
    <source>
        <dbReference type="Proteomes" id="UP001372338"/>
    </source>
</evidence>
<dbReference type="Gene3D" id="1.25.10.10">
    <property type="entry name" value="Leucine-rich Repeat Variant"/>
    <property type="match status" value="1"/>
</dbReference>